<keyword evidence="2" id="KW-1185">Reference proteome</keyword>
<dbReference type="Proteomes" id="UP001212997">
    <property type="component" value="Unassembled WGS sequence"/>
</dbReference>
<dbReference type="AlphaFoldDB" id="A0AAD5V764"/>
<dbReference type="EMBL" id="JANAWD010000081">
    <property type="protein sequence ID" value="KAJ3487839.1"/>
    <property type="molecule type" value="Genomic_DNA"/>
</dbReference>
<protein>
    <submittedName>
        <fullName evidence="1">Uncharacterized protein</fullName>
    </submittedName>
</protein>
<evidence type="ECO:0000313" key="2">
    <source>
        <dbReference type="Proteomes" id="UP001212997"/>
    </source>
</evidence>
<accession>A0AAD5V764</accession>
<gene>
    <name evidence="1" type="ORF">NLI96_g3271</name>
</gene>
<evidence type="ECO:0000313" key="1">
    <source>
        <dbReference type="EMBL" id="KAJ3487839.1"/>
    </source>
</evidence>
<sequence>MVQNPIPELDGNFYDLEGVQKLCRISSHILLTSVETDDFDLQDAAVMFYDAYATMLIDIDVTVQSGRIAKLRDPQSTPTMYIQATFCVIGQTAYATKWFRVILSGAVEGVGRFSIAASHARRGTGMKVATVASAQADARGISRSPGVKGSRVGVQCSQI</sequence>
<comment type="caution">
    <text evidence="1">The sequence shown here is derived from an EMBL/GenBank/DDBJ whole genome shotgun (WGS) entry which is preliminary data.</text>
</comment>
<organism evidence="1 2">
    <name type="scientific">Meripilus lineatus</name>
    <dbReference type="NCBI Taxonomy" id="2056292"/>
    <lineage>
        <taxon>Eukaryota</taxon>
        <taxon>Fungi</taxon>
        <taxon>Dikarya</taxon>
        <taxon>Basidiomycota</taxon>
        <taxon>Agaricomycotina</taxon>
        <taxon>Agaricomycetes</taxon>
        <taxon>Polyporales</taxon>
        <taxon>Meripilaceae</taxon>
        <taxon>Meripilus</taxon>
    </lineage>
</organism>
<reference evidence="1" key="1">
    <citation type="submission" date="2022-07" db="EMBL/GenBank/DDBJ databases">
        <title>Genome Sequence of Physisporinus lineatus.</title>
        <authorList>
            <person name="Buettner E."/>
        </authorList>
    </citation>
    <scope>NUCLEOTIDE SEQUENCE</scope>
    <source>
        <strain evidence="1">VT162</strain>
    </source>
</reference>
<proteinExistence type="predicted"/>
<name>A0AAD5V764_9APHY</name>